<keyword evidence="3" id="KW-1185">Reference proteome</keyword>
<protein>
    <submittedName>
        <fullName evidence="2">Uncharacterized protein</fullName>
    </submittedName>
</protein>
<name>A0AA36D4P5_9BILA</name>
<dbReference type="EMBL" id="CATQJA010002662">
    <property type="protein sequence ID" value="CAJ0581023.1"/>
    <property type="molecule type" value="Genomic_DNA"/>
</dbReference>
<accession>A0AA36D4P5</accession>
<dbReference type="AlphaFoldDB" id="A0AA36D4P5"/>
<evidence type="ECO:0000313" key="2">
    <source>
        <dbReference type="EMBL" id="CAJ0581023.1"/>
    </source>
</evidence>
<gene>
    <name evidence="2" type="ORF">MSPICULIGERA_LOCUS19192</name>
</gene>
<feature type="compositionally biased region" description="Polar residues" evidence="1">
    <location>
        <begin position="147"/>
        <end position="159"/>
    </location>
</feature>
<feature type="non-terminal residue" evidence="2">
    <location>
        <position position="1"/>
    </location>
</feature>
<proteinExistence type="predicted"/>
<evidence type="ECO:0000256" key="1">
    <source>
        <dbReference type="SAM" id="MobiDB-lite"/>
    </source>
</evidence>
<reference evidence="2" key="1">
    <citation type="submission" date="2023-06" db="EMBL/GenBank/DDBJ databases">
        <authorList>
            <person name="Delattre M."/>
        </authorList>
    </citation>
    <scope>NUCLEOTIDE SEQUENCE</scope>
    <source>
        <strain evidence="2">AF72</strain>
    </source>
</reference>
<dbReference type="Proteomes" id="UP001177023">
    <property type="component" value="Unassembled WGS sequence"/>
</dbReference>
<organism evidence="2 3">
    <name type="scientific">Mesorhabditis spiculigera</name>
    <dbReference type="NCBI Taxonomy" id="96644"/>
    <lineage>
        <taxon>Eukaryota</taxon>
        <taxon>Metazoa</taxon>
        <taxon>Ecdysozoa</taxon>
        <taxon>Nematoda</taxon>
        <taxon>Chromadorea</taxon>
        <taxon>Rhabditida</taxon>
        <taxon>Rhabditina</taxon>
        <taxon>Rhabditomorpha</taxon>
        <taxon>Rhabditoidea</taxon>
        <taxon>Rhabditidae</taxon>
        <taxon>Mesorhabditinae</taxon>
        <taxon>Mesorhabditis</taxon>
    </lineage>
</organism>
<feature type="compositionally biased region" description="Polar residues" evidence="1">
    <location>
        <begin position="103"/>
        <end position="115"/>
    </location>
</feature>
<evidence type="ECO:0000313" key="3">
    <source>
        <dbReference type="Proteomes" id="UP001177023"/>
    </source>
</evidence>
<feature type="region of interest" description="Disordered" evidence="1">
    <location>
        <begin position="1"/>
        <end position="177"/>
    </location>
</feature>
<comment type="caution">
    <text evidence="2">The sequence shown here is derived from an EMBL/GenBank/DDBJ whole genome shotgun (WGS) entry which is preliminary data.</text>
</comment>
<feature type="compositionally biased region" description="Polar residues" evidence="1">
    <location>
        <begin position="72"/>
        <end position="94"/>
    </location>
</feature>
<sequence length="245" mass="27598">MDVATERAGRLHQRPTQAYYVPPRRIPCSLPPATNKKEEGIPAERCTTNQRAEGLREKPSDKGKRRPDEQTRGTPNTQKSPESRQTSVRASKQQVAKPKTPLVSPSDTRKTSTSPRPLDNHEETVISAAKAETPVVNYREPMEKIHSPNNTQKPKQSSPRQEKKPAPPALHFDPNAPILSTPEKEGTCICERAPCHLYCKRCSYECMGRLMRVCPTHPTRMSLMDLRECPNTLCRSVQLIELSDK</sequence>
<feature type="compositionally biased region" description="Basic and acidic residues" evidence="1">
    <location>
        <begin position="53"/>
        <end position="71"/>
    </location>
</feature>